<dbReference type="Proteomes" id="UP001272137">
    <property type="component" value="Unassembled WGS sequence"/>
</dbReference>
<accession>A0AAW9CKA5</accession>
<dbReference type="AlphaFoldDB" id="A0AAW9CKA5"/>
<protein>
    <submittedName>
        <fullName evidence="1">Uncharacterized protein</fullName>
    </submittedName>
</protein>
<evidence type="ECO:0000313" key="2">
    <source>
        <dbReference type="Proteomes" id="UP001272137"/>
    </source>
</evidence>
<name>A0AAW9CKA5_BURTH</name>
<sequence>MAAGANVSSNLSSQSSSADGEATIAALQDAFKARGADVGVYPGIVNGTTLHQLVMSENNGIGPAIDEVYNSKTNISEWVLVNFQFDDMTGYIDSNEKSEMVDRFKNELLIYVEREYMKGRVVFAALPIMSCAPDKVVSSVDATGRAVLTTYPTASKALYEAINAAANNNVFPVDTVGGTSQPVVAHMGADCNTPDTVAQDAQIASIVDPLVERYKVALDTINKCKYNREAIPEEGRSAQCWGIEPVKK</sequence>
<proteinExistence type="predicted"/>
<reference evidence="1" key="1">
    <citation type="submission" date="2018-08" db="EMBL/GenBank/DDBJ databases">
        <title>Identification of Burkholderia cepacia strains that express a Burkholderia pseudomallei-like capsular polysaccharide.</title>
        <authorList>
            <person name="Burtnick M.N."/>
            <person name="Vongsouvath M."/>
            <person name="Newton P."/>
            <person name="Wuthiekanun V."/>
            <person name="Limmathurotsakul D."/>
            <person name="Brett P.J."/>
            <person name="Chantratita N."/>
            <person name="Dance D.A."/>
        </authorList>
    </citation>
    <scope>NUCLEOTIDE SEQUENCE</scope>
    <source>
        <strain evidence="1">SBXCC001</strain>
    </source>
</reference>
<comment type="caution">
    <text evidence="1">The sequence shown here is derived from an EMBL/GenBank/DDBJ whole genome shotgun (WGS) entry which is preliminary data.</text>
</comment>
<gene>
    <name evidence="1" type="ORF">C7S16_5097</name>
</gene>
<dbReference type="EMBL" id="QXCT01000001">
    <property type="protein sequence ID" value="MDW9251039.1"/>
    <property type="molecule type" value="Genomic_DNA"/>
</dbReference>
<evidence type="ECO:0000313" key="1">
    <source>
        <dbReference type="EMBL" id="MDW9251039.1"/>
    </source>
</evidence>
<organism evidence="1 2">
    <name type="scientific">Burkholderia thailandensis</name>
    <dbReference type="NCBI Taxonomy" id="57975"/>
    <lineage>
        <taxon>Bacteria</taxon>
        <taxon>Pseudomonadati</taxon>
        <taxon>Pseudomonadota</taxon>
        <taxon>Betaproteobacteria</taxon>
        <taxon>Burkholderiales</taxon>
        <taxon>Burkholderiaceae</taxon>
        <taxon>Burkholderia</taxon>
        <taxon>pseudomallei group</taxon>
    </lineage>
</organism>